<name>A0ABY3WZK3_9GAMM</name>
<accession>A0ABY3WZK3</accession>
<protein>
    <recommendedName>
        <fullName evidence="3">Transcriptional regulator</fullName>
    </recommendedName>
</protein>
<sequence length="141" mass="16344">MKEFYQRLIFTRLSMNLNKKEFGALGGVSDVSQGRYEDENPDKRQNPGLDYLLNLNRNNVDIYYLLTGESSSKNLNTEESLLLEIFRNSDDESKKLMLDICRKFSGLPVSQNNNRQIEGVGQYTEKEIINHNPTFDQSKKK</sequence>
<keyword evidence="2" id="KW-1185">Reference proteome</keyword>
<proteinExistence type="predicted"/>
<organism evidence="1 2">
    <name type="scientific">Ignatzschineria rhizosphaerae</name>
    <dbReference type="NCBI Taxonomy" id="2923279"/>
    <lineage>
        <taxon>Bacteria</taxon>
        <taxon>Pseudomonadati</taxon>
        <taxon>Pseudomonadota</taxon>
        <taxon>Gammaproteobacteria</taxon>
        <taxon>Cardiobacteriales</taxon>
        <taxon>Ignatzschineriaceae</taxon>
        <taxon>Ignatzschineria</taxon>
    </lineage>
</organism>
<dbReference type="EMBL" id="CP093379">
    <property type="protein sequence ID" value="UNM96057.1"/>
    <property type="molecule type" value="Genomic_DNA"/>
</dbReference>
<evidence type="ECO:0008006" key="3">
    <source>
        <dbReference type="Google" id="ProtNLM"/>
    </source>
</evidence>
<evidence type="ECO:0000313" key="1">
    <source>
        <dbReference type="EMBL" id="UNM96057.1"/>
    </source>
</evidence>
<reference evidence="1 2" key="1">
    <citation type="submission" date="2022-03" db="EMBL/GenBank/DDBJ databases">
        <title>Ignatzschineria rhizosphaerae HR5S32.</title>
        <authorList>
            <person name="Sun J.Q."/>
            <person name="Feng J.Y."/>
        </authorList>
    </citation>
    <scope>NUCLEOTIDE SEQUENCE [LARGE SCALE GENOMIC DNA]</scope>
    <source>
        <strain evidence="1 2">HR5S32</strain>
    </source>
</reference>
<gene>
    <name evidence="1" type="ORF">MMG00_12785</name>
</gene>
<dbReference type="Proteomes" id="UP000829542">
    <property type="component" value="Chromosome"/>
</dbReference>
<evidence type="ECO:0000313" key="2">
    <source>
        <dbReference type="Proteomes" id="UP000829542"/>
    </source>
</evidence>
<dbReference type="RefSeq" id="WP_242148971.1">
    <property type="nucleotide sequence ID" value="NZ_CP093379.1"/>
</dbReference>